<keyword evidence="1" id="KW-0472">Membrane</keyword>
<dbReference type="RefSeq" id="XP_003671227.2">
    <property type="nucleotide sequence ID" value="XM_003671179.2"/>
</dbReference>
<protein>
    <submittedName>
        <fullName evidence="2">Uncharacterized protein</fullName>
    </submittedName>
</protein>
<sequence>MSNSVDIKRKEKTCVCFLNKIALKCLPFFNYDLFLKQRLDTTFIYAISLNFFTALVLLFKVGQADAIAASGPLPRDGTTKTDTYNVLRCMQLLGVSNTTIIATSEVNDLVVFHNRTIVNMTCVVKVTSRCYLRYGYEIAMENFFYAEFPSELTRLGTLGDVLDGNVDLPEFKRFDRMKDPRNSTEAALATCGRTVGGYYATVFK</sequence>
<organism evidence="2 3">
    <name type="scientific">Naumovozyma dairenensis (strain ATCC 10597 / BCRC 20456 / CBS 421 / NBRC 0211 / NRRL Y-12639)</name>
    <name type="common">Saccharomyces dairenensis</name>
    <dbReference type="NCBI Taxonomy" id="1071378"/>
    <lineage>
        <taxon>Eukaryota</taxon>
        <taxon>Fungi</taxon>
        <taxon>Dikarya</taxon>
        <taxon>Ascomycota</taxon>
        <taxon>Saccharomycotina</taxon>
        <taxon>Saccharomycetes</taxon>
        <taxon>Saccharomycetales</taxon>
        <taxon>Saccharomycetaceae</taxon>
        <taxon>Naumovozyma</taxon>
    </lineage>
</organism>
<dbReference type="GeneID" id="11497380"/>
<dbReference type="AlphaFoldDB" id="G0WDX3"/>
<dbReference type="Proteomes" id="UP000000689">
    <property type="component" value="Chromosome 7"/>
</dbReference>
<accession>G0WDX3</accession>
<dbReference type="eggNOG" id="ENOG502SX03">
    <property type="taxonomic scope" value="Eukaryota"/>
</dbReference>
<gene>
    <name evidence="2" type="primary">NDAI0G02090</name>
    <name evidence="2" type="ordered locus">NDAI_0G02090</name>
</gene>
<dbReference type="KEGG" id="ndi:NDAI_0G02090"/>
<evidence type="ECO:0000313" key="2">
    <source>
        <dbReference type="EMBL" id="CCD25984.2"/>
    </source>
</evidence>
<keyword evidence="3" id="KW-1185">Reference proteome</keyword>
<evidence type="ECO:0000313" key="3">
    <source>
        <dbReference type="Proteomes" id="UP000000689"/>
    </source>
</evidence>
<evidence type="ECO:0000256" key="1">
    <source>
        <dbReference type="SAM" id="Phobius"/>
    </source>
</evidence>
<keyword evidence="1" id="KW-1133">Transmembrane helix</keyword>
<proteinExistence type="predicted"/>
<dbReference type="EMBL" id="HE580273">
    <property type="protein sequence ID" value="CCD25984.2"/>
    <property type="molecule type" value="Genomic_DNA"/>
</dbReference>
<feature type="transmembrane region" description="Helical" evidence="1">
    <location>
        <begin position="43"/>
        <end position="62"/>
    </location>
</feature>
<name>G0WDX3_NAUDC</name>
<reference evidence="2 3" key="1">
    <citation type="journal article" date="2011" name="Proc. Natl. Acad. Sci. U.S.A.">
        <title>Evolutionary erosion of yeast sex chromosomes by mating-type switching accidents.</title>
        <authorList>
            <person name="Gordon J.L."/>
            <person name="Armisen D."/>
            <person name="Proux-Wera E."/>
            <person name="Oheigeartaigh S.S."/>
            <person name="Byrne K.P."/>
            <person name="Wolfe K.H."/>
        </authorList>
    </citation>
    <scope>NUCLEOTIDE SEQUENCE [LARGE SCALE GENOMIC DNA]</scope>
    <source>
        <strain evidence="3">ATCC 10597 / BCRC 20456 / CBS 421 / NBRC 0211 / NRRL Y-12639</strain>
    </source>
</reference>
<keyword evidence="1" id="KW-0812">Transmembrane</keyword>
<dbReference type="HOGENOM" id="CLU_1343582_0_0_1"/>